<feature type="chain" id="PRO_5046154404" evidence="1">
    <location>
        <begin position="26"/>
        <end position="483"/>
    </location>
</feature>
<comment type="caution">
    <text evidence="3">The sequence shown here is derived from an EMBL/GenBank/DDBJ whole genome shotgun (WGS) entry which is preliminary data.</text>
</comment>
<dbReference type="PANTHER" id="PTHR43308:SF5">
    <property type="entry name" value="S-LAYER PROTEIN _ PEPTIDOGLYCAN ENDO-BETA-N-ACETYLGLUCOSAMINIDASE"/>
    <property type="match status" value="1"/>
</dbReference>
<keyword evidence="1" id="KW-0732">Signal</keyword>
<sequence length="483" mass="53854">MKKMTLILSVALATTLSCTEAPVLAESFTDIPPSSSYLPYIDDLKKFGIVDGIGQGLFGPEQTLTRAQFAKFLSAAFQLKDNGNPVPFTDIQGHWSAPYVRAAYQAGIIDGTSDTIFSPDKPVKREEASAMVWRYAKKSGQSPGPVLNFREKPDNWAVEAISSVIARGWYGADVSQTGDVWSYRPQELMTRQEMAALLDLSIKTVPGSPNKTAAAAGKPKYNATWLWNSDSLLQKKDEVFQFLQQNKINLVFLQIDPDMSSNEYADFISKAGALGIEVHALGGAPNWILPENQIKMYKLIDWVKNYNNKVQANQQFKGIHLDVEPFVMPVWYQNTDTMLGLWRDTVSGFVDEIKKDSPHLTVGADLPVWLDKFNVPDGHGGRTTLSEWMIQELDQTTLMAYRDNSNDILSSVATKMDEADKDGKSIIVSVETKPSSEGPITFYNKGQTLMMQELGKVIDTLQSRASYTGYAVHDYESWTRLKK</sequence>
<dbReference type="PROSITE" id="PS51272">
    <property type="entry name" value="SLH"/>
    <property type="match status" value="2"/>
</dbReference>
<protein>
    <submittedName>
        <fullName evidence="3">S-layer homology domain-containing protein</fullName>
    </submittedName>
</protein>
<evidence type="ECO:0000259" key="2">
    <source>
        <dbReference type="PROSITE" id="PS51272"/>
    </source>
</evidence>
<accession>A0ABT4QFX1</accession>
<dbReference type="PROSITE" id="PS51257">
    <property type="entry name" value="PROKAR_LIPOPROTEIN"/>
    <property type="match status" value="1"/>
</dbReference>
<dbReference type="InterPro" id="IPR001119">
    <property type="entry name" value="SLH_dom"/>
</dbReference>
<evidence type="ECO:0000256" key="1">
    <source>
        <dbReference type="SAM" id="SignalP"/>
    </source>
</evidence>
<dbReference type="Proteomes" id="UP001527882">
    <property type="component" value="Unassembled WGS sequence"/>
</dbReference>
<reference evidence="3 4" key="1">
    <citation type="submission" date="2022-12" db="EMBL/GenBank/DDBJ databases">
        <title>Draft genome sequence of Paenibacillus sp. dW9.</title>
        <authorList>
            <person name="Choi E.-W."/>
            <person name="Kim D.-U."/>
        </authorList>
    </citation>
    <scope>NUCLEOTIDE SEQUENCE [LARGE SCALE GENOMIC DNA]</scope>
    <source>
        <strain evidence="4">dW9</strain>
    </source>
</reference>
<feature type="domain" description="SLH" evidence="2">
    <location>
        <begin position="83"/>
        <end position="146"/>
    </location>
</feature>
<proteinExistence type="predicted"/>
<organism evidence="3 4">
    <name type="scientific">Paenibacillus gyeongsangnamensis</name>
    <dbReference type="NCBI Taxonomy" id="3388067"/>
    <lineage>
        <taxon>Bacteria</taxon>
        <taxon>Bacillati</taxon>
        <taxon>Bacillota</taxon>
        <taxon>Bacilli</taxon>
        <taxon>Bacillales</taxon>
        <taxon>Paenibacillaceae</taxon>
        <taxon>Paenibacillus</taxon>
    </lineage>
</organism>
<dbReference type="InterPro" id="IPR051465">
    <property type="entry name" value="Cell_Envelope_Struct_Comp"/>
</dbReference>
<dbReference type="EMBL" id="JAQAGZ010000019">
    <property type="protein sequence ID" value="MCZ8515787.1"/>
    <property type="molecule type" value="Genomic_DNA"/>
</dbReference>
<dbReference type="Pfam" id="PF00395">
    <property type="entry name" value="SLH"/>
    <property type="match status" value="2"/>
</dbReference>
<dbReference type="RefSeq" id="WP_269884315.1">
    <property type="nucleotide sequence ID" value="NZ_JAQAGZ010000019.1"/>
</dbReference>
<evidence type="ECO:0000313" key="4">
    <source>
        <dbReference type="Proteomes" id="UP001527882"/>
    </source>
</evidence>
<gene>
    <name evidence="3" type="ORF">O9H85_25920</name>
</gene>
<name>A0ABT4QFX1_9BACL</name>
<feature type="domain" description="SLH" evidence="2">
    <location>
        <begin position="24"/>
        <end position="82"/>
    </location>
</feature>
<feature type="signal peptide" evidence="1">
    <location>
        <begin position="1"/>
        <end position="25"/>
    </location>
</feature>
<dbReference type="PANTHER" id="PTHR43308">
    <property type="entry name" value="OUTER MEMBRANE PROTEIN ALPHA-RELATED"/>
    <property type="match status" value="1"/>
</dbReference>
<evidence type="ECO:0000313" key="3">
    <source>
        <dbReference type="EMBL" id="MCZ8515787.1"/>
    </source>
</evidence>
<keyword evidence="4" id="KW-1185">Reference proteome</keyword>